<dbReference type="Pfam" id="PF02163">
    <property type="entry name" value="Peptidase_M50"/>
    <property type="match status" value="1"/>
</dbReference>
<evidence type="ECO:0000256" key="10">
    <source>
        <dbReference type="ARBA" id="ARBA00022989"/>
    </source>
</evidence>
<organism evidence="16">
    <name type="scientific">Ostreococcus tauri</name>
    <name type="common">Marine green alga</name>
    <dbReference type="NCBI Taxonomy" id="70448"/>
    <lineage>
        <taxon>Eukaryota</taxon>
        <taxon>Viridiplantae</taxon>
        <taxon>Chlorophyta</taxon>
        <taxon>Mamiellophyceae</taxon>
        <taxon>Mamiellales</taxon>
        <taxon>Bathycoccaceae</taxon>
        <taxon>Ostreococcus</taxon>
    </lineage>
</organism>
<keyword evidence="7 14" id="KW-0812">Transmembrane</keyword>
<evidence type="ECO:0000256" key="6">
    <source>
        <dbReference type="ARBA" id="ARBA00022670"/>
    </source>
</evidence>
<dbReference type="PANTHER" id="PTHR31412:SF0">
    <property type="entry name" value="ZINC METALLOPROTEASE EGY1, CHLOROPLASTIC-RELATED"/>
    <property type="match status" value="1"/>
</dbReference>
<feature type="compositionally biased region" description="Basic and acidic residues" evidence="13">
    <location>
        <begin position="65"/>
        <end position="81"/>
    </location>
</feature>
<evidence type="ECO:0000259" key="15">
    <source>
        <dbReference type="Pfam" id="PF02163"/>
    </source>
</evidence>
<dbReference type="EMBL" id="KZ155831">
    <property type="protein sequence ID" value="OUS43572.1"/>
    <property type="molecule type" value="Genomic_DNA"/>
</dbReference>
<dbReference type="eggNOG" id="ENOG502QUAP">
    <property type="taxonomic scope" value="Eukaryota"/>
</dbReference>
<evidence type="ECO:0000256" key="13">
    <source>
        <dbReference type="SAM" id="MobiDB-lite"/>
    </source>
</evidence>
<comment type="subcellular location">
    <subcellularLocation>
        <location evidence="1">Membrane</location>
        <topology evidence="1">Multi-pass membrane protein</topology>
    </subcellularLocation>
    <subcellularLocation>
        <location evidence="2">Plastid</location>
        <location evidence="2">Chloroplast</location>
    </subcellularLocation>
</comment>
<dbReference type="GO" id="GO:0006508">
    <property type="term" value="P:proteolysis"/>
    <property type="evidence" value="ECO:0007669"/>
    <property type="project" value="UniProtKB-KW"/>
</dbReference>
<keyword evidence="10 14" id="KW-1133">Transmembrane helix</keyword>
<dbReference type="AlphaFoldDB" id="A0A1Y5I8U7"/>
<evidence type="ECO:0000256" key="12">
    <source>
        <dbReference type="ARBA" id="ARBA00023136"/>
    </source>
</evidence>
<evidence type="ECO:0000256" key="3">
    <source>
        <dbReference type="ARBA" id="ARBA00007931"/>
    </source>
</evidence>
<dbReference type="InterPro" id="IPR044838">
    <property type="entry name" value="EGY1-like"/>
</dbReference>
<keyword evidence="6" id="KW-0645">Protease</keyword>
<dbReference type="Proteomes" id="UP000195557">
    <property type="component" value="Unassembled WGS sequence"/>
</dbReference>
<keyword evidence="5" id="KW-0934">Plastid</keyword>
<proteinExistence type="inferred from homology"/>
<dbReference type="CDD" id="cd06160">
    <property type="entry name" value="S2P-M50_like_2"/>
    <property type="match status" value="1"/>
</dbReference>
<feature type="region of interest" description="Disordered" evidence="13">
    <location>
        <begin position="19"/>
        <end position="81"/>
    </location>
</feature>
<comment type="similarity">
    <text evidence="3">Belongs to the peptidase M50B family.</text>
</comment>
<dbReference type="PANTHER" id="PTHR31412">
    <property type="entry name" value="ZINC METALLOPROTEASE EGY1"/>
    <property type="match status" value="1"/>
</dbReference>
<evidence type="ECO:0000256" key="14">
    <source>
        <dbReference type="SAM" id="Phobius"/>
    </source>
</evidence>
<dbReference type="GO" id="GO:0008237">
    <property type="term" value="F:metallopeptidase activity"/>
    <property type="evidence" value="ECO:0007669"/>
    <property type="project" value="UniProtKB-KW"/>
</dbReference>
<feature type="domain" description="Peptidase M50" evidence="15">
    <location>
        <begin position="309"/>
        <end position="465"/>
    </location>
</feature>
<name>A0A1Y5I8U7_OSTTA</name>
<dbReference type="InterPro" id="IPR008915">
    <property type="entry name" value="Peptidase_M50"/>
</dbReference>
<keyword evidence="9" id="KW-0809">Transit peptide</keyword>
<sequence length="549" mass="58438">MKTTLSDLDALLGIDTEAEAKKKAEEEDAFRATLRSPSTDEREAPAEDFASGGVSISPQALEALKNAEESRTGMNKGKGDELEQVLNDLSARASKNKEAGKSMEEDAELQASMKKLVEILESPEEESVPPQDVERIKKEIFGMQTFYVTAVENLGAEMNGAGVLFKGNLRAERAEVWKTVQTSIQAMFDGQYTAFMLEEPLGEEGPSGDAAIDSKYGPRVSFLVVPSDRAGPSPQTTGWQYLLALVLMGLTVGSAVQLGLVAEVSRLPPETMTWLRQAGEVELPEGVLPPGLENFDSVAYVEAALPVSIGVMAASVGHEIGHQIAASMRKIKLGIPFLIPNSQLGTFGTLTQIKSTPETRSDLFDVAAAGPVAGSMVALNLFVYGLTLSMGGDNPDLIPIPETLFNTSLLLGSISQLFLHAGAKGVLVHPYFIAGWCALTTQALNLLPVGSIDGGRMAQTAFGRRVLGATSLGTYISLSFGVIASSLALPWAIYIVLTQRTPEFAPKDDVTPVNDFRATLAFAMIACAFLILLPGPIDASTAEIANIPF</sequence>
<evidence type="ECO:0000256" key="7">
    <source>
        <dbReference type="ARBA" id="ARBA00022692"/>
    </source>
</evidence>
<evidence type="ECO:0000313" key="16">
    <source>
        <dbReference type="EMBL" id="OUS43572.1"/>
    </source>
</evidence>
<evidence type="ECO:0000256" key="8">
    <source>
        <dbReference type="ARBA" id="ARBA00022801"/>
    </source>
</evidence>
<keyword evidence="12 14" id="KW-0472">Membrane</keyword>
<keyword evidence="8" id="KW-0378">Hydrolase</keyword>
<keyword evidence="4" id="KW-0150">Chloroplast</keyword>
<gene>
    <name evidence="16" type="ORF">BE221DRAFT_194488</name>
</gene>
<feature type="transmembrane region" description="Helical" evidence="14">
    <location>
        <begin position="472"/>
        <end position="497"/>
    </location>
</feature>
<reference evidence="16" key="1">
    <citation type="submission" date="2017-04" db="EMBL/GenBank/DDBJ databases">
        <title>Population genomics of picophytoplankton unveils novel chromosome hypervariability.</title>
        <authorList>
            <consortium name="DOE Joint Genome Institute"/>
            <person name="Blanc-Mathieu R."/>
            <person name="Krasovec M."/>
            <person name="Hebrard M."/>
            <person name="Yau S."/>
            <person name="Desgranges E."/>
            <person name="Martin J."/>
            <person name="Schackwitz W."/>
            <person name="Kuo A."/>
            <person name="Salin G."/>
            <person name="Donnadieu C."/>
            <person name="Desdevises Y."/>
            <person name="Sanchez-Ferandin S."/>
            <person name="Moreau H."/>
            <person name="Rivals E."/>
            <person name="Grigoriev I.V."/>
            <person name="Grimsley N."/>
            <person name="Eyre-Walker A."/>
            <person name="Piganeau G."/>
        </authorList>
    </citation>
    <scope>NUCLEOTIDE SEQUENCE [LARGE SCALE GENOMIC DNA]</scope>
    <source>
        <strain evidence="16">RCC 1115</strain>
    </source>
</reference>
<evidence type="ECO:0000256" key="1">
    <source>
        <dbReference type="ARBA" id="ARBA00004141"/>
    </source>
</evidence>
<evidence type="ECO:0000256" key="4">
    <source>
        <dbReference type="ARBA" id="ARBA00022528"/>
    </source>
</evidence>
<protein>
    <recommendedName>
        <fullName evidence="15">Peptidase M50 domain-containing protein</fullName>
    </recommendedName>
</protein>
<dbReference type="GO" id="GO:0016020">
    <property type="term" value="C:membrane"/>
    <property type="evidence" value="ECO:0007669"/>
    <property type="project" value="UniProtKB-SubCell"/>
</dbReference>
<dbReference type="GO" id="GO:0009507">
    <property type="term" value="C:chloroplast"/>
    <property type="evidence" value="ECO:0007669"/>
    <property type="project" value="UniProtKB-SubCell"/>
</dbReference>
<evidence type="ECO:0000256" key="9">
    <source>
        <dbReference type="ARBA" id="ARBA00022946"/>
    </source>
</evidence>
<keyword evidence="11" id="KW-0482">Metalloprotease</keyword>
<evidence type="ECO:0000256" key="11">
    <source>
        <dbReference type="ARBA" id="ARBA00023049"/>
    </source>
</evidence>
<evidence type="ECO:0000256" key="5">
    <source>
        <dbReference type="ARBA" id="ARBA00022640"/>
    </source>
</evidence>
<evidence type="ECO:0000256" key="2">
    <source>
        <dbReference type="ARBA" id="ARBA00004229"/>
    </source>
</evidence>
<feature type="transmembrane region" description="Helical" evidence="14">
    <location>
        <begin position="518"/>
        <end position="537"/>
    </location>
</feature>
<accession>A0A1Y5I8U7</accession>